<gene>
    <name evidence="2" type="ORF">EVOR1521_LOCUS11038</name>
</gene>
<dbReference type="EMBL" id="CAUJNA010001084">
    <property type="protein sequence ID" value="CAJ1384114.1"/>
    <property type="molecule type" value="Genomic_DNA"/>
</dbReference>
<dbReference type="Pfam" id="PF08373">
    <property type="entry name" value="RAP"/>
    <property type="match status" value="1"/>
</dbReference>
<protein>
    <recommendedName>
        <fullName evidence="1">RAP domain-containing protein</fullName>
    </recommendedName>
</protein>
<organism evidence="2 3">
    <name type="scientific">Effrenium voratum</name>
    <dbReference type="NCBI Taxonomy" id="2562239"/>
    <lineage>
        <taxon>Eukaryota</taxon>
        <taxon>Sar</taxon>
        <taxon>Alveolata</taxon>
        <taxon>Dinophyceae</taxon>
        <taxon>Suessiales</taxon>
        <taxon>Symbiodiniaceae</taxon>
        <taxon>Effrenium</taxon>
    </lineage>
</organism>
<name>A0AA36IAV7_9DINO</name>
<evidence type="ECO:0000259" key="1">
    <source>
        <dbReference type="PROSITE" id="PS51286"/>
    </source>
</evidence>
<dbReference type="SMART" id="SM00952">
    <property type="entry name" value="RAP"/>
    <property type="match status" value="1"/>
</dbReference>
<reference evidence="2" key="1">
    <citation type="submission" date="2023-08" db="EMBL/GenBank/DDBJ databases">
        <authorList>
            <person name="Chen Y."/>
            <person name="Shah S."/>
            <person name="Dougan E. K."/>
            <person name="Thang M."/>
            <person name="Chan C."/>
        </authorList>
    </citation>
    <scope>NUCLEOTIDE SEQUENCE</scope>
</reference>
<dbReference type="InterPro" id="IPR013584">
    <property type="entry name" value="RAP"/>
</dbReference>
<dbReference type="Proteomes" id="UP001178507">
    <property type="component" value="Unassembled WGS sequence"/>
</dbReference>
<feature type="domain" description="RAP" evidence="1">
    <location>
        <begin position="423"/>
        <end position="479"/>
    </location>
</feature>
<dbReference type="AlphaFoldDB" id="A0AA36IAV7"/>
<dbReference type="Gene3D" id="3.40.960.10">
    <property type="entry name" value="VSR Endonuclease"/>
    <property type="match status" value="1"/>
</dbReference>
<dbReference type="InterPro" id="IPR011335">
    <property type="entry name" value="Restrct_endonuc-II-like"/>
</dbReference>
<evidence type="ECO:0000313" key="2">
    <source>
        <dbReference type="EMBL" id="CAJ1384114.1"/>
    </source>
</evidence>
<accession>A0AA36IAV7</accession>
<sequence length="511" mass="57107">MLARKLPPTDKLICARYACCLLSKSTEVKCPVREASWEAFAAIRQKARQDASFGGCQTQLLREYHRWPPATMAAILIAASRVFPAGHECTEKLLRKVLWRVQHFISCLNVRELLSMLEVFAFRGIREHDPRRTDLFLAAIPQLQAQAAVLSLSEVRRAAALYKQLNIRNEPLFHALGQRLDELLEASLQRRRHDVDKLKSRAGPEEAAVMTFLGACGRLNILPPKAHQLLNVVGPSARARKDLPRLAALAQLAAKFGLGDAGEANQILIVVSAAFERAVPDAPMSKGYASQAVYGQLLMALVFDETECQMRDRALVASIHAVFADFGSAIAALDERLARQLQVAELACRVERPGVMQHLQLKGLTAFLEGVKQLDDASQPLPKCSSQQHLQVSGALRELGVKHSTEEKLQPYVADVRLARQQRLIEIDGPLHFVSNSTRYDMKSSLKHRLLTKQGWDVHHIAWNDWPTHHHTRLTYVARLLRSPPPGKQLMEYSPLELRAAADVHNDLDKA</sequence>
<keyword evidence="3" id="KW-1185">Reference proteome</keyword>
<proteinExistence type="predicted"/>
<dbReference type="SUPFAM" id="SSF52980">
    <property type="entry name" value="Restriction endonuclease-like"/>
    <property type="match status" value="1"/>
</dbReference>
<comment type="caution">
    <text evidence="2">The sequence shown here is derived from an EMBL/GenBank/DDBJ whole genome shotgun (WGS) entry which is preliminary data.</text>
</comment>
<evidence type="ECO:0000313" key="3">
    <source>
        <dbReference type="Proteomes" id="UP001178507"/>
    </source>
</evidence>
<dbReference type="GO" id="GO:0006281">
    <property type="term" value="P:DNA repair"/>
    <property type="evidence" value="ECO:0007669"/>
    <property type="project" value="UniProtKB-ARBA"/>
</dbReference>
<dbReference type="PROSITE" id="PS51286">
    <property type="entry name" value="RAP"/>
    <property type="match status" value="1"/>
</dbReference>